<keyword evidence="3" id="KW-1185">Reference proteome</keyword>
<dbReference type="Gene3D" id="3.30.420.10">
    <property type="entry name" value="Ribonuclease H-like superfamily/Ribonuclease H"/>
    <property type="match status" value="1"/>
</dbReference>
<dbReference type="Pfam" id="PF13456">
    <property type="entry name" value="RVT_3"/>
    <property type="match status" value="1"/>
</dbReference>
<feature type="non-terminal residue" evidence="2">
    <location>
        <position position="1"/>
    </location>
</feature>
<dbReference type="GO" id="GO:0003676">
    <property type="term" value="F:nucleic acid binding"/>
    <property type="evidence" value="ECO:0007669"/>
    <property type="project" value="InterPro"/>
</dbReference>
<organism evidence="2 3">
    <name type="scientific">Trifolium medium</name>
    <dbReference type="NCBI Taxonomy" id="97028"/>
    <lineage>
        <taxon>Eukaryota</taxon>
        <taxon>Viridiplantae</taxon>
        <taxon>Streptophyta</taxon>
        <taxon>Embryophyta</taxon>
        <taxon>Tracheophyta</taxon>
        <taxon>Spermatophyta</taxon>
        <taxon>Magnoliopsida</taxon>
        <taxon>eudicotyledons</taxon>
        <taxon>Gunneridae</taxon>
        <taxon>Pentapetalae</taxon>
        <taxon>rosids</taxon>
        <taxon>fabids</taxon>
        <taxon>Fabales</taxon>
        <taxon>Fabaceae</taxon>
        <taxon>Papilionoideae</taxon>
        <taxon>50 kb inversion clade</taxon>
        <taxon>NPAAA clade</taxon>
        <taxon>Hologalegina</taxon>
        <taxon>IRL clade</taxon>
        <taxon>Trifolieae</taxon>
        <taxon>Trifolium</taxon>
    </lineage>
</organism>
<reference evidence="2 3" key="1">
    <citation type="journal article" date="2018" name="Front. Plant Sci.">
        <title>Red Clover (Trifolium pratense) and Zigzag Clover (T. medium) - A Picture of Genomic Similarities and Differences.</title>
        <authorList>
            <person name="Dluhosova J."/>
            <person name="Istvanek J."/>
            <person name="Nedelnik J."/>
            <person name="Repkova J."/>
        </authorList>
    </citation>
    <scope>NUCLEOTIDE SEQUENCE [LARGE SCALE GENOMIC DNA]</scope>
    <source>
        <strain evidence="3">cv. 10/8</strain>
        <tissue evidence="2">Leaf</tissue>
    </source>
</reference>
<dbReference type="SUPFAM" id="SSF53098">
    <property type="entry name" value="Ribonuclease H-like"/>
    <property type="match status" value="1"/>
</dbReference>
<dbReference type="AlphaFoldDB" id="A0A392MET8"/>
<dbReference type="CDD" id="cd06222">
    <property type="entry name" value="RNase_H_like"/>
    <property type="match status" value="1"/>
</dbReference>
<accession>A0A392MET8</accession>
<feature type="domain" description="RNase H type-1" evidence="1">
    <location>
        <begin position="5"/>
        <end position="68"/>
    </location>
</feature>
<name>A0A392MET8_9FABA</name>
<dbReference type="GO" id="GO:0004523">
    <property type="term" value="F:RNA-DNA hybrid ribonuclease activity"/>
    <property type="evidence" value="ECO:0007669"/>
    <property type="project" value="InterPro"/>
</dbReference>
<dbReference type="InterPro" id="IPR002156">
    <property type="entry name" value="RNaseH_domain"/>
</dbReference>
<gene>
    <name evidence="2" type="ORF">A2U01_0006463</name>
</gene>
<evidence type="ECO:0000259" key="1">
    <source>
        <dbReference type="Pfam" id="PF13456"/>
    </source>
</evidence>
<comment type="caution">
    <text evidence="2">The sequence shown here is derived from an EMBL/GenBank/DDBJ whole genome shotgun (WGS) entry which is preliminary data.</text>
</comment>
<evidence type="ECO:0000313" key="3">
    <source>
        <dbReference type="Proteomes" id="UP000265520"/>
    </source>
</evidence>
<proteinExistence type="predicted"/>
<dbReference type="InterPro" id="IPR036397">
    <property type="entry name" value="RNaseH_sf"/>
</dbReference>
<dbReference type="Proteomes" id="UP000265520">
    <property type="component" value="Unassembled WGS sequence"/>
</dbReference>
<sequence>PIKGNTDGTALGSPGHAACGGILRNHLGQNLGCFAANIGVANALYAELMGVILAIEIAYEKNWNYLWFGV</sequence>
<protein>
    <submittedName>
        <fullName evidence="2">Ribonuclease H protein</fullName>
    </submittedName>
</protein>
<dbReference type="EMBL" id="LXQA010008838">
    <property type="protein sequence ID" value="MCH85615.1"/>
    <property type="molecule type" value="Genomic_DNA"/>
</dbReference>
<dbReference type="InterPro" id="IPR044730">
    <property type="entry name" value="RNase_H-like_dom_plant"/>
</dbReference>
<evidence type="ECO:0000313" key="2">
    <source>
        <dbReference type="EMBL" id="MCH85615.1"/>
    </source>
</evidence>
<dbReference type="InterPro" id="IPR012337">
    <property type="entry name" value="RNaseH-like_sf"/>
</dbReference>